<accession>A0A812K3V7</accession>
<evidence type="ECO:0000313" key="3">
    <source>
        <dbReference type="Proteomes" id="UP000604046"/>
    </source>
</evidence>
<dbReference type="InterPro" id="IPR023204">
    <property type="entry name" value="SP1917_dom_sf"/>
</dbReference>
<comment type="caution">
    <text evidence="2">The sequence shown here is derived from an EMBL/GenBank/DDBJ whole genome shotgun (WGS) entry which is preliminary data.</text>
</comment>
<evidence type="ECO:0000256" key="1">
    <source>
        <dbReference type="SAM" id="MobiDB-lite"/>
    </source>
</evidence>
<proteinExistence type="predicted"/>
<name>A0A812K3V7_9DINO</name>
<dbReference type="AlphaFoldDB" id="A0A812K3V7"/>
<evidence type="ECO:0000313" key="2">
    <source>
        <dbReference type="EMBL" id="CAE7221803.1"/>
    </source>
</evidence>
<keyword evidence="3" id="KW-1185">Reference proteome</keyword>
<dbReference type="Pfam" id="PF09966">
    <property type="entry name" value="DUF2200"/>
    <property type="match status" value="1"/>
</dbReference>
<dbReference type="Gene3D" id="1.10.8.290">
    <property type="entry name" value="uncharacterized protein sp1917 domain"/>
    <property type="match status" value="1"/>
</dbReference>
<dbReference type="InterPro" id="IPR014580">
    <property type="entry name" value="UCP033199"/>
</dbReference>
<sequence length="162" mass="18522">MGAKRAAAKPKSRAMKAVAKPKKQAMKKENKRTKAVAGDDDSKKEKEVKKILKIPFARVYPAYIAKVGKRGYAMAEVDQIIKWLTGYSQLKIHCHVTRRSDMETFFKEATKMNPNRRLITGTVCGVRVEEVENKTVRDIRYMDKLIDELAQGKPMEQVLRKP</sequence>
<feature type="region of interest" description="Disordered" evidence="1">
    <location>
        <begin position="1"/>
        <end position="42"/>
    </location>
</feature>
<protein>
    <recommendedName>
        <fullName evidence="4">DUF2200 domain-containing protein</fullName>
    </recommendedName>
</protein>
<dbReference type="EMBL" id="CAJNDS010000602">
    <property type="protein sequence ID" value="CAE7221803.1"/>
    <property type="molecule type" value="Genomic_DNA"/>
</dbReference>
<evidence type="ECO:0008006" key="4">
    <source>
        <dbReference type="Google" id="ProtNLM"/>
    </source>
</evidence>
<gene>
    <name evidence="2" type="ORF">SNAT2548_LOCUS8203</name>
</gene>
<reference evidence="2" key="1">
    <citation type="submission" date="2021-02" db="EMBL/GenBank/DDBJ databases">
        <authorList>
            <person name="Dougan E. K."/>
            <person name="Rhodes N."/>
            <person name="Thang M."/>
            <person name="Chan C."/>
        </authorList>
    </citation>
    <scope>NUCLEOTIDE SEQUENCE</scope>
</reference>
<dbReference type="OrthoDB" id="426649at2759"/>
<organism evidence="2 3">
    <name type="scientific">Symbiodinium natans</name>
    <dbReference type="NCBI Taxonomy" id="878477"/>
    <lineage>
        <taxon>Eukaryota</taxon>
        <taxon>Sar</taxon>
        <taxon>Alveolata</taxon>
        <taxon>Dinophyceae</taxon>
        <taxon>Suessiales</taxon>
        <taxon>Symbiodiniaceae</taxon>
        <taxon>Symbiodinium</taxon>
    </lineage>
</organism>
<feature type="compositionally biased region" description="Basic residues" evidence="1">
    <location>
        <begin position="1"/>
        <end position="34"/>
    </location>
</feature>
<dbReference type="Proteomes" id="UP000604046">
    <property type="component" value="Unassembled WGS sequence"/>
</dbReference>